<dbReference type="OrthoDB" id="158114at2759"/>
<name>A0A9W6U2I7_9STRA</name>
<sequence>MELLDGGLQAPRDLLSASTVVASPPPAAWQRPALPQAAQNAPDVFLHVGGCIFALHEEVVRLRWPWLQQQLQTLRQRGDGHFAVRSSHFQLQLAAADAGEDEKTPCPLQTITLLKPLLYTKCLAAAHQRGSLGASSSSDEELEVKSFQMRGIVSKRRRPEMLHKENEVENRRPAAKRARRLFESEMTDVVMEKRQEPLHVQLKGVAAIAVVPVIEYVYTFKVRLLHETSATQTLKLAQWVGMGDRIRYSCLRVAVRQVTLDTWMELLVASAKLSREDMRRKLCDRLVNFLYELQPVQYQDAMDKLQTGWIQVIEDHDMLVRVVVAMINNVRLVGFWRDLLDAFVKWLKRRFKSHELPSLRAMHLHFVTDWEPYVDLSRVECFTNTPSAKSVPLHVTLFEFGDFVLQACINATGSVPLLWRVIRRTSPNFYSEDPEVVKDLAALEGDPNFWIRGQLIVKYQPANLRGAVVTEETRIEYQHCRHQYCQWKALVSPQSLSSSVRTTSPSDEGWVNYEDAMHNYCRRTVCTVSGKLFLWGDPICSVYHQLLQTTLFYCAPSNVGLEVADILTVTEMQQLPVETLALVLCSDRLRIPEGERTLLRCLNKMVFGLDVYHLDADAQLPRTYSGRVEDVTRLYRCVRWCFVPLDDIMQTLRWAPRTLKLYELIVESLRDPNRSRKRRRPFGWRKYRDAYMTNETNLSEFEIEAGDLQLAPSGAAALAGLSPGATR</sequence>
<gene>
    <name evidence="1" type="ORF">Plil01_000990600</name>
</gene>
<accession>A0A9W6U2I7</accession>
<keyword evidence="2" id="KW-1185">Reference proteome</keyword>
<comment type="caution">
    <text evidence="1">The sequence shown here is derived from an EMBL/GenBank/DDBJ whole genome shotgun (WGS) entry which is preliminary data.</text>
</comment>
<dbReference type="AlphaFoldDB" id="A0A9W6U2I7"/>
<organism evidence="1 2">
    <name type="scientific">Phytophthora lilii</name>
    <dbReference type="NCBI Taxonomy" id="2077276"/>
    <lineage>
        <taxon>Eukaryota</taxon>
        <taxon>Sar</taxon>
        <taxon>Stramenopiles</taxon>
        <taxon>Oomycota</taxon>
        <taxon>Peronosporomycetes</taxon>
        <taxon>Peronosporales</taxon>
        <taxon>Peronosporaceae</taxon>
        <taxon>Phytophthora</taxon>
    </lineage>
</organism>
<evidence type="ECO:0000313" key="1">
    <source>
        <dbReference type="EMBL" id="GMF24252.1"/>
    </source>
</evidence>
<protein>
    <submittedName>
        <fullName evidence="1">Unnamed protein product</fullName>
    </submittedName>
</protein>
<reference evidence="1" key="1">
    <citation type="submission" date="2023-04" db="EMBL/GenBank/DDBJ databases">
        <title>Phytophthora lilii NBRC 32176.</title>
        <authorList>
            <person name="Ichikawa N."/>
            <person name="Sato H."/>
            <person name="Tonouchi N."/>
        </authorList>
    </citation>
    <scope>NUCLEOTIDE SEQUENCE</scope>
    <source>
        <strain evidence="1">NBRC 32176</strain>
    </source>
</reference>
<evidence type="ECO:0000313" key="2">
    <source>
        <dbReference type="Proteomes" id="UP001165083"/>
    </source>
</evidence>
<dbReference type="EMBL" id="BSXW01000509">
    <property type="protein sequence ID" value="GMF24252.1"/>
    <property type="molecule type" value="Genomic_DNA"/>
</dbReference>
<dbReference type="Proteomes" id="UP001165083">
    <property type="component" value="Unassembled WGS sequence"/>
</dbReference>
<proteinExistence type="predicted"/>